<reference evidence="1" key="1">
    <citation type="journal article" date="2020" name="Nature">
        <title>Giant virus diversity and host interactions through global metagenomics.</title>
        <authorList>
            <person name="Schulz F."/>
            <person name="Roux S."/>
            <person name="Paez-Espino D."/>
            <person name="Jungbluth S."/>
            <person name="Walsh D.A."/>
            <person name="Denef V.J."/>
            <person name="McMahon K.D."/>
            <person name="Konstantinidis K.T."/>
            <person name="Eloe-Fadrosh E.A."/>
            <person name="Kyrpides N.C."/>
            <person name="Woyke T."/>
        </authorList>
    </citation>
    <scope>NUCLEOTIDE SEQUENCE</scope>
    <source>
        <strain evidence="1">GVMAG-M-3300023110-24</strain>
    </source>
</reference>
<proteinExistence type="predicted"/>
<dbReference type="EMBL" id="MN739508">
    <property type="protein sequence ID" value="QHT09107.1"/>
    <property type="molecule type" value="Genomic_DNA"/>
</dbReference>
<evidence type="ECO:0000313" key="1">
    <source>
        <dbReference type="EMBL" id="QHT09107.1"/>
    </source>
</evidence>
<sequence>MSIFTKISNDINRVADDSNDEFKFLYSYNQCTNTDAMWGNNNGPQFQNIRSELSKDINAYYLPKMNTNCVSCNSLWGNSTSRKMIVRDY</sequence>
<name>A0A6C0CXW1_9ZZZZ</name>
<dbReference type="AlphaFoldDB" id="A0A6C0CXW1"/>
<accession>A0A6C0CXW1</accession>
<protein>
    <submittedName>
        <fullName evidence="1">Uncharacterized protein</fullName>
    </submittedName>
</protein>
<organism evidence="1">
    <name type="scientific">viral metagenome</name>
    <dbReference type="NCBI Taxonomy" id="1070528"/>
    <lineage>
        <taxon>unclassified sequences</taxon>
        <taxon>metagenomes</taxon>
        <taxon>organismal metagenomes</taxon>
    </lineage>
</organism>